<evidence type="ECO:0000256" key="1">
    <source>
        <dbReference type="ARBA" id="ARBA00022553"/>
    </source>
</evidence>
<evidence type="ECO:0000256" key="4">
    <source>
        <dbReference type="ARBA" id="ARBA00023163"/>
    </source>
</evidence>
<evidence type="ECO:0000256" key="3">
    <source>
        <dbReference type="ARBA" id="ARBA00023125"/>
    </source>
</evidence>
<dbReference type="CDD" id="cd06170">
    <property type="entry name" value="LuxR_C_like"/>
    <property type="match status" value="1"/>
</dbReference>
<evidence type="ECO:0000259" key="7">
    <source>
        <dbReference type="PROSITE" id="PS50110"/>
    </source>
</evidence>
<dbReference type="SUPFAM" id="SSF46894">
    <property type="entry name" value="C-terminal effector domain of the bipartite response regulators"/>
    <property type="match status" value="1"/>
</dbReference>
<dbReference type="SUPFAM" id="SSF52172">
    <property type="entry name" value="CheY-like"/>
    <property type="match status" value="1"/>
</dbReference>
<evidence type="ECO:0000256" key="2">
    <source>
        <dbReference type="ARBA" id="ARBA00023015"/>
    </source>
</evidence>
<dbReference type="PANTHER" id="PTHR43214:SF24">
    <property type="entry name" value="TRANSCRIPTIONAL REGULATORY PROTEIN NARL-RELATED"/>
    <property type="match status" value="1"/>
</dbReference>
<keyword evidence="9" id="KW-1185">Reference proteome</keyword>
<evidence type="ECO:0000259" key="6">
    <source>
        <dbReference type="PROSITE" id="PS50043"/>
    </source>
</evidence>
<dbReference type="CDD" id="cd17535">
    <property type="entry name" value="REC_NarL-like"/>
    <property type="match status" value="1"/>
</dbReference>
<gene>
    <name evidence="8" type="ORF">EV644_10482</name>
</gene>
<dbReference type="PANTHER" id="PTHR43214">
    <property type="entry name" value="TWO-COMPONENT RESPONSE REGULATOR"/>
    <property type="match status" value="1"/>
</dbReference>
<proteinExistence type="predicted"/>
<dbReference type="Gene3D" id="1.10.10.10">
    <property type="entry name" value="Winged helix-like DNA-binding domain superfamily/Winged helix DNA-binding domain"/>
    <property type="match status" value="1"/>
</dbReference>
<dbReference type="EMBL" id="SLWM01000004">
    <property type="protein sequence ID" value="TCO25578.1"/>
    <property type="molecule type" value="Genomic_DNA"/>
</dbReference>
<feature type="domain" description="Response regulatory" evidence="7">
    <location>
        <begin position="2"/>
        <end position="120"/>
    </location>
</feature>
<dbReference type="Pfam" id="PF00196">
    <property type="entry name" value="GerE"/>
    <property type="match status" value="1"/>
</dbReference>
<evidence type="ECO:0000256" key="5">
    <source>
        <dbReference type="PROSITE-ProRule" id="PRU00169"/>
    </source>
</evidence>
<dbReference type="InterPro" id="IPR011006">
    <property type="entry name" value="CheY-like_superfamily"/>
</dbReference>
<dbReference type="SMART" id="SM00421">
    <property type="entry name" value="HTH_LUXR"/>
    <property type="match status" value="1"/>
</dbReference>
<dbReference type="GO" id="GO:0003677">
    <property type="term" value="F:DNA binding"/>
    <property type="evidence" value="ECO:0007669"/>
    <property type="project" value="UniProtKB-KW"/>
</dbReference>
<reference evidence="8 9" key="1">
    <citation type="journal article" date="2015" name="Stand. Genomic Sci.">
        <title>Genomic Encyclopedia of Bacterial and Archaeal Type Strains, Phase III: the genomes of soil and plant-associated and newly described type strains.</title>
        <authorList>
            <person name="Whitman W.B."/>
            <person name="Woyke T."/>
            <person name="Klenk H.P."/>
            <person name="Zhou Y."/>
            <person name="Lilburn T.G."/>
            <person name="Beck B.J."/>
            <person name="De Vos P."/>
            <person name="Vandamme P."/>
            <person name="Eisen J.A."/>
            <person name="Garrity G."/>
            <person name="Hugenholtz P."/>
            <person name="Kyrpides N.C."/>
        </authorList>
    </citation>
    <scope>NUCLEOTIDE SEQUENCE [LARGE SCALE GENOMIC DNA]</scope>
    <source>
        <strain evidence="8 9">VKM Ac-2538</strain>
    </source>
</reference>
<dbReference type="Gene3D" id="3.40.50.2300">
    <property type="match status" value="1"/>
</dbReference>
<dbReference type="InterPro" id="IPR000792">
    <property type="entry name" value="Tscrpt_reg_LuxR_C"/>
</dbReference>
<dbReference type="PROSITE" id="PS50110">
    <property type="entry name" value="RESPONSE_REGULATORY"/>
    <property type="match status" value="1"/>
</dbReference>
<evidence type="ECO:0000313" key="9">
    <source>
        <dbReference type="Proteomes" id="UP000295818"/>
    </source>
</evidence>
<organism evidence="8 9">
    <name type="scientific">Kribbella orskensis</name>
    <dbReference type="NCBI Taxonomy" id="2512216"/>
    <lineage>
        <taxon>Bacteria</taxon>
        <taxon>Bacillati</taxon>
        <taxon>Actinomycetota</taxon>
        <taxon>Actinomycetes</taxon>
        <taxon>Propionibacteriales</taxon>
        <taxon>Kribbellaceae</taxon>
        <taxon>Kribbella</taxon>
    </lineage>
</organism>
<dbReference type="Proteomes" id="UP000295818">
    <property type="component" value="Unassembled WGS sequence"/>
</dbReference>
<dbReference type="PROSITE" id="PS50043">
    <property type="entry name" value="HTH_LUXR_2"/>
    <property type="match status" value="1"/>
</dbReference>
<accession>A0ABY2BMQ0</accession>
<keyword evidence="1 5" id="KW-0597">Phosphoprotein</keyword>
<sequence>MRIVIGEDSAVVREGLALLLAQAGHEIVARVGDAPGVVAAVLAHEPDLLVTDIRMPPTMSDDGARAARELRTMRPGLPVVLLSQHIETTQSTELVATGAFGYLLKDRILDLDDFLDALRRVAAGGSALDPEVVASLLAPMHPEPAFAQLTEREREVLGLVAEGRSNAAVARRLHTAERTVETHVRHIFVKLGLYDSDDDHRRVLAVLAYLRNSS</sequence>
<name>A0ABY2BMQ0_9ACTN</name>
<dbReference type="PRINTS" id="PR00038">
    <property type="entry name" value="HTHLUXR"/>
</dbReference>
<dbReference type="Pfam" id="PF00072">
    <property type="entry name" value="Response_reg"/>
    <property type="match status" value="1"/>
</dbReference>
<dbReference type="InterPro" id="IPR039420">
    <property type="entry name" value="WalR-like"/>
</dbReference>
<dbReference type="InterPro" id="IPR016032">
    <property type="entry name" value="Sig_transdc_resp-reg_C-effctor"/>
</dbReference>
<dbReference type="InterPro" id="IPR036388">
    <property type="entry name" value="WH-like_DNA-bd_sf"/>
</dbReference>
<feature type="modified residue" description="4-aspartylphosphate" evidence="5">
    <location>
        <position position="52"/>
    </location>
</feature>
<keyword evidence="4" id="KW-0804">Transcription</keyword>
<keyword evidence="3 8" id="KW-0238">DNA-binding</keyword>
<dbReference type="InterPro" id="IPR001789">
    <property type="entry name" value="Sig_transdc_resp-reg_receiver"/>
</dbReference>
<evidence type="ECO:0000313" key="8">
    <source>
        <dbReference type="EMBL" id="TCO25578.1"/>
    </source>
</evidence>
<keyword evidence="2" id="KW-0805">Transcription regulation</keyword>
<dbReference type="SMART" id="SM00448">
    <property type="entry name" value="REC"/>
    <property type="match status" value="1"/>
</dbReference>
<comment type="caution">
    <text evidence="8">The sequence shown here is derived from an EMBL/GenBank/DDBJ whole genome shotgun (WGS) entry which is preliminary data.</text>
</comment>
<feature type="domain" description="HTH luxR-type" evidence="6">
    <location>
        <begin position="142"/>
        <end position="213"/>
    </location>
</feature>
<dbReference type="RefSeq" id="WP_132188442.1">
    <property type="nucleotide sequence ID" value="NZ_SLWM01000004.1"/>
</dbReference>
<dbReference type="InterPro" id="IPR058245">
    <property type="entry name" value="NreC/VraR/RcsB-like_REC"/>
</dbReference>
<protein>
    <submittedName>
        <fullName evidence="8">DNA-binding NarL/FixJ family response regulator</fullName>
    </submittedName>
</protein>